<organism evidence="6 7">
    <name type="scientific">Bosea robiniae</name>
    <dbReference type="NCBI Taxonomy" id="1036780"/>
    <lineage>
        <taxon>Bacteria</taxon>
        <taxon>Pseudomonadati</taxon>
        <taxon>Pseudomonadota</taxon>
        <taxon>Alphaproteobacteria</taxon>
        <taxon>Hyphomicrobiales</taxon>
        <taxon>Boseaceae</taxon>
        <taxon>Bosea</taxon>
    </lineage>
</organism>
<keyword evidence="7" id="KW-1185">Reference proteome</keyword>
<proteinExistence type="inferred from homology"/>
<gene>
    <name evidence="6" type="ORF">SAMN05421844_101148</name>
</gene>
<keyword evidence="3" id="KW-0813">Transport</keyword>
<dbReference type="PROSITE" id="PS51318">
    <property type="entry name" value="TAT"/>
    <property type="match status" value="1"/>
</dbReference>
<protein>
    <submittedName>
        <fullName evidence="6">Peptide/nickel transport system substrate-binding protein</fullName>
    </submittedName>
</protein>
<dbReference type="Gene3D" id="3.40.190.10">
    <property type="entry name" value="Periplasmic binding protein-like II"/>
    <property type="match status" value="1"/>
</dbReference>
<dbReference type="Proteomes" id="UP000199468">
    <property type="component" value="Unassembled WGS sequence"/>
</dbReference>
<name>A0ABY0NBH3_9HYPH</name>
<dbReference type="NCBIfam" id="TIGR01409">
    <property type="entry name" value="TAT_signal_seq"/>
    <property type="match status" value="1"/>
</dbReference>
<keyword evidence="4" id="KW-0732">Signal</keyword>
<dbReference type="Pfam" id="PF00496">
    <property type="entry name" value="SBP_bac_5"/>
    <property type="match status" value="1"/>
</dbReference>
<comment type="subcellular location">
    <subcellularLocation>
        <location evidence="1">Periplasm</location>
    </subcellularLocation>
</comment>
<feature type="domain" description="Solute-binding protein family 5" evidence="5">
    <location>
        <begin position="90"/>
        <end position="438"/>
    </location>
</feature>
<comment type="similarity">
    <text evidence="2">Belongs to the bacterial solute-binding protein 5 family.</text>
</comment>
<dbReference type="EMBL" id="FNBZ01000001">
    <property type="protein sequence ID" value="SDF24318.1"/>
    <property type="molecule type" value="Genomic_DNA"/>
</dbReference>
<sequence length="523" mass="56917">MANNRSTSDGRHFATDRRQFLQGSAALGAGLLVPAALSKAANAAAPGTITYALSAYPPNLRPFDWSGQAAVTVKALLFRGLLCFDEKGAVQPELAESWEQPDSRTYRFKLRPNATFQNGKPVTAEDVKASFDAIRGEKSTAYVRQAFQAVETIAVEDPKTVRIVLKQPTPSFILALAGQMAPIVFAGKMDNPDAMIGAGPYRLENSEKGVSLTFKARTDFYRPGQPATETVRFVAYPDDSLRIAALNAGDVDIIEYVPWQSMKGLSQTKGLTLQNSLGSFMYVVFNLKEGPFTDPKVRRAVAHAVKREDIVKAAFFGAGKVLDGVPLPAGSPYAVPELEHLWPYDPDRARSLLKEAGAQNVQATLLATSTYGFHKDIAEIMQQHLAAVGMQVKLSLPEWGVRVSQGNEGRYHFAVNGGGPDLGDPDDLTAFFGSGSDSYRRSFGLSDPKLDELLNRGRHESDTATRVKIYAELQRAVADSVPVTFLNFRAQGWGVRDRVKGFKVLSDQMNNQVGMAFDTASVS</sequence>
<evidence type="ECO:0000313" key="7">
    <source>
        <dbReference type="Proteomes" id="UP000199468"/>
    </source>
</evidence>
<evidence type="ECO:0000256" key="3">
    <source>
        <dbReference type="ARBA" id="ARBA00022448"/>
    </source>
</evidence>
<accession>A0ABY0NBH3</accession>
<evidence type="ECO:0000256" key="4">
    <source>
        <dbReference type="ARBA" id="ARBA00022729"/>
    </source>
</evidence>
<comment type="caution">
    <text evidence="6">The sequence shown here is derived from an EMBL/GenBank/DDBJ whole genome shotgun (WGS) entry which is preliminary data.</text>
</comment>
<evidence type="ECO:0000256" key="2">
    <source>
        <dbReference type="ARBA" id="ARBA00005695"/>
    </source>
</evidence>
<evidence type="ECO:0000313" key="6">
    <source>
        <dbReference type="EMBL" id="SDF24318.1"/>
    </source>
</evidence>
<dbReference type="Gene3D" id="3.90.76.10">
    <property type="entry name" value="Dipeptide-binding Protein, Domain 1"/>
    <property type="match status" value="1"/>
</dbReference>
<dbReference type="RefSeq" id="WP_170843262.1">
    <property type="nucleotide sequence ID" value="NZ_FNBZ01000001.1"/>
</dbReference>
<dbReference type="Gene3D" id="3.10.105.10">
    <property type="entry name" value="Dipeptide-binding Protein, Domain 3"/>
    <property type="match status" value="1"/>
</dbReference>
<dbReference type="PANTHER" id="PTHR30290:SF9">
    <property type="entry name" value="OLIGOPEPTIDE-BINDING PROTEIN APPA"/>
    <property type="match status" value="1"/>
</dbReference>
<dbReference type="SUPFAM" id="SSF53850">
    <property type="entry name" value="Periplasmic binding protein-like II"/>
    <property type="match status" value="1"/>
</dbReference>
<reference evidence="6 7" key="1">
    <citation type="submission" date="2016-10" db="EMBL/GenBank/DDBJ databases">
        <authorList>
            <person name="Varghese N."/>
            <person name="Submissions S."/>
        </authorList>
    </citation>
    <scope>NUCLEOTIDE SEQUENCE [LARGE SCALE GENOMIC DNA]</scope>
    <source>
        <strain evidence="6 7">DSM 26672</strain>
    </source>
</reference>
<dbReference type="PANTHER" id="PTHR30290">
    <property type="entry name" value="PERIPLASMIC BINDING COMPONENT OF ABC TRANSPORTER"/>
    <property type="match status" value="1"/>
</dbReference>
<dbReference type="PIRSF" id="PIRSF002741">
    <property type="entry name" value="MppA"/>
    <property type="match status" value="1"/>
</dbReference>
<dbReference type="InterPro" id="IPR006311">
    <property type="entry name" value="TAT_signal"/>
</dbReference>
<evidence type="ECO:0000256" key="1">
    <source>
        <dbReference type="ARBA" id="ARBA00004418"/>
    </source>
</evidence>
<evidence type="ECO:0000259" key="5">
    <source>
        <dbReference type="Pfam" id="PF00496"/>
    </source>
</evidence>
<dbReference type="InterPro" id="IPR019546">
    <property type="entry name" value="TAT_signal_bac_arc"/>
</dbReference>
<dbReference type="InterPro" id="IPR000914">
    <property type="entry name" value="SBP_5_dom"/>
</dbReference>
<dbReference type="InterPro" id="IPR039424">
    <property type="entry name" value="SBP_5"/>
</dbReference>
<dbReference type="InterPro" id="IPR030678">
    <property type="entry name" value="Peptide/Ni-bd"/>
</dbReference>